<proteinExistence type="predicted"/>
<feature type="compositionally biased region" description="Basic residues" evidence="1">
    <location>
        <begin position="22"/>
        <end position="37"/>
    </location>
</feature>
<feature type="region of interest" description="Disordered" evidence="1">
    <location>
        <begin position="14"/>
        <end position="37"/>
    </location>
</feature>
<protein>
    <submittedName>
        <fullName evidence="2">Uncharacterized protein</fullName>
    </submittedName>
</protein>
<name>A0A7W6DP42_9SPHN</name>
<dbReference type="EMBL" id="JACIEB010000004">
    <property type="protein sequence ID" value="MBB3982529.1"/>
    <property type="molecule type" value="Genomic_DNA"/>
</dbReference>
<organism evidence="2 3">
    <name type="scientific">Sphingobium fontiphilum</name>
    <dbReference type="NCBI Taxonomy" id="944425"/>
    <lineage>
        <taxon>Bacteria</taxon>
        <taxon>Pseudomonadati</taxon>
        <taxon>Pseudomonadota</taxon>
        <taxon>Alphaproteobacteria</taxon>
        <taxon>Sphingomonadales</taxon>
        <taxon>Sphingomonadaceae</taxon>
        <taxon>Sphingobium</taxon>
    </lineage>
</organism>
<keyword evidence="3" id="KW-1185">Reference proteome</keyword>
<gene>
    <name evidence="2" type="ORF">GGR44_002192</name>
</gene>
<evidence type="ECO:0000313" key="3">
    <source>
        <dbReference type="Proteomes" id="UP000552757"/>
    </source>
</evidence>
<comment type="caution">
    <text evidence="2">The sequence shown here is derived from an EMBL/GenBank/DDBJ whole genome shotgun (WGS) entry which is preliminary data.</text>
</comment>
<evidence type="ECO:0000313" key="2">
    <source>
        <dbReference type="EMBL" id="MBB3982529.1"/>
    </source>
</evidence>
<accession>A0A7W6DP42</accession>
<dbReference type="AlphaFoldDB" id="A0A7W6DP42"/>
<reference evidence="2 3" key="1">
    <citation type="submission" date="2020-08" db="EMBL/GenBank/DDBJ databases">
        <title>Genomic Encyclopedia of Type Strains, Phase IV (KMG-IV): sequencing the most valuable type-strain genomes for metagenomic binning, comparative biology and taxonomic classification.</title>
        <authorList>
            <person name="Goeker M."/>
        </authorList>
    </citation>
    <scope>NUCLEOTIDE SEQUENCE [LARGE SCALE GENOMIC DNA]</scope>
    <source>
        <strain evidence="2 3">DSM 29348</strain>
    </source>
</reference>
<sequence length="37" mass="4064">MRVTLLLIDAVADAGRDAPGRPRSRHSTARHPLRSGR</sequence>
<dbReference type="Proteomes" id="UP000552757">
    <property type="component" value="Unassembled WGS sequence"/>
</dbReference>
<evidence type="ECO:0000256" key="1">
    <source>
        <dbReference type="SAM" id="MobiDB-lite"/>
    </source>
</evidence>